<evidence type="ECO:0000313" key="2">
    <source>
        <dbReference type="EMBL" id="CAD7252767.1"/>
    </source>
</evidence>
<proteinExistence type="predicted"/>
<evidence type="ECO:0000313" key="3">
    <source>
        <dbReference type="Proteomes" id="UP000677054"/>
    </source>
</evidence>
<protein>
    <submittedName>
        <fullName evidence="2">Uncharacterized protein</fullName>
    </submittedName>
</protein>
<feature type="chain" id="PRO_5036209903" evidence="1">
    <location>
        <begin position="22"/>
        <end position="62"/>
    </location>
</feature>
<dbReference type="EMBL" id="CAJPEV010004823">
    <property type="protein sequence ID" value="CAG0902354.1"/>
    <property type="molecule type" value="Genomic_DNA"/>
</dbReference>
<feature type="signal peptide" evidence="1">
    <location>
        <begin position="1"/>
        <end position="21"/>
    </location>
</feature>
<evidence type="ECO:0000256" key="1">
    <source>
        <dbReference type="SAM" id="SignalP"/>
    </source>
</evidence>
<accession>A0A7R9AEK9</accession>
<dbReference type="EMBL" id="LR904340">
    <property type="protein sequence ID" value="CAD7252767.1"/>
    <property type="molecule type" value="Genomic_DNA"/>
</dbReference>
<sequence length="62" mass="6906">MATALYWILVAMMGLLACSEGQSANSLFGYHRHGPPGLTSLRNFAKLRHVAHHNRRHKGIIP</sequence>
<keyword evidence="3" id="KW-1185">Reference proteome</keyword>
<name>A0A7R9AEK9_9CRUS</name>
<dbReference type="Proteomes" id="UP000677054">
    <property type="component" value="Unassembled WGS sequence"/>
</dbReference>
<organism evidence="2">
    <name type="scientific">Darwinula stevensoni</name>
    <dbReference type="NCBI Taxonomy" id="69355"/>
    <lineage>
        <taxon>Eukaryota</taxon>
        <taxon>Metazoa</taxon>
        <taxon>Ecdysozoa</taxon>
        <taxon>Arthropoda</taxon>
        <taxon>Crustacea</taxon>
        <taxon>Oligostraca</taxon>
        <taxon>Ostracoda</taxon>
        <taxon>Podocopa</taxon>
        <taxon>Podocopida</taxon>
        <taxon>Darwinulocopina</taxon>
        <taxon>Darwinuloidea</taxon>
        <taxon>Darwinulidae</taxon>
        <taxon>Darwinula</taxon>
    </lineage>
</organism>
<dbReference type="AlphaFoldDB" id="A0A7R9AEK9"/>
<gene>
    <name evidence="2" type="ORF">DSTB1V02_LOCUS12522</name>
</gene>
<reference evidence="2" key="1">
    <citation type="submission" date="2020-11" db="EMBL/GenBank/DDBJ databases">
        <authorList>
            <person name="Tran Van P."/>
        </authorList>
    </citation>
    <scope>NUCLEOTIDE SEQUENCE</scope>
</reference>
<keyword evidence="1" id="KW-0732">Signal</keyword>